<sequence>MVLPSKSCLQKYVRNYKSSFGFNDDVFAAIAEKTKTMDAFQRHRGLLIGDFQQILGVFGSHSNVKAGMLAKIIIDATLAAEKSGLFVDFVTTDGASWNRSMWRGFGVKGTAEKTVCKVKHPADDKRSLHFLSDFPHLVKCVRNSIVSTGLRVPEGKRCLGSTRLRFRDWATDGRWAI</sequence>
<evidence type="ECO:0000313" key="2">
    <source>
        <dbReference type="Proteomes" id="UP000805193"/>
    </source>
</evidence>
<evidence type="ECO:0000313" key="1">
    <source>
        <dbReference type="EMBL" id="KAG0443050.1"/>
    </source>
</evidence>
<proteinExistence type="predicted"/>
<organism evidence="1 2">
    <name type="scientific">Ixodes persulcatus</name>
    <name type="common">Taiga tick</name>
    <dbReference type="NCBI Taxonomy" id="34615"/>
    <lineage>
        <taxon>Eukaryota</taxon>
        <taxon>Metazoa</taxon>
        <taxon>Ecdysozoa</taxon>
        <taxon>Arthropoda</taxon>
        <taxon>Chelicerata</taxon>
        <taxon>Arachnida</taxon>
        <taxon>Acari</taxon>
        <taxon>Parasitiformes</taxon>
        <taxon>Ixodida</taxon>
        <taxon>Ixodoidea</taxon>
        <taxon>Ixodidae</taxon>
        <taxon>Ixodinae</taxon>
        <taxon>Ixodes</taxon>
    </lineage>
</organism>
<name>A0AC60QXA2_IXOPE</name>
<protein>
    <submittedName>
        <fullName evidence="1">Uncharacterized protein</fullName>
    </submittedName>
</protein>
<dbReference type="EMBL" id="JABSTQ010003903">
    <property type="protein sequence ID" value="KAG0443050.1"/>
    <property type="molecule type" value="Genomic_DNA"/>
</dbReference>
<dbReference type="Proteomes" id="UP000805193">
    <property type="component" value="Unassembled WGS sequence"/>
</dbReference>
<comment type="caution">
    <text evidence="1">The sequence shown here is derived from an EMBL/GenBank/DDBJ whole genome shotgun (WGS) entry which is preliminary data.</text>
</comment>
<reference evidence="1 2" key="1">
    <citation type="journal article" date="2020" name="Cell">
        <title>Large-Scale Comparative Analyses of Tick Genomes Elucidate Their Genetic Diversity and Vector Capacities.</title>
        <authorList>
            <consortium name="Tick Genome and Microbiome Consortium (TIGMIC)"/>
            <person name="Jia N."/>
            <person name="Wang J."/>
            <person name="Shi W."/>
            <person name="Du L."/>
            <person name="Sun Y."/>
            <person name="Zhan W."/>
            <person name="Jiang J.F."/>
            <person name="Wang Q."/>
            <person name="Zhang B."/>
            <person name="Ji P."/>
            <person name="Bell-Sakyi L."/>
            <person name="Cui X.M."/>
            <person name="Yuan T.T."/>
            <person name="Jiang B.G."/>
            <person name="Yang W.F."/>
            <person name="Lam T.T."/>
            <person name="Chang Q.C."/>
            <person name="Ding S.J."/>
            <person name="Wang X.J."/>
            <person name="Zhu J.G."/>
            <person name="Ruan X.D."/>
            <person name="Zhao L."/>
            <person name="Wei J.T."/>
            <person name="Ye R.Z."/>
            <person name="Que T.C."/>
            <person name="Du C.H."/>
            <person name="Zhou Y.H."/>
            <person name="Cheng J.X."/>
            <person name="Dai P.F."/>
            <person name="Guo W.B."/>
            <person name="Han X.H."/>
            <person name="Huang E.J."/>
            <person name="Li L.F."/>
            <person name="Wei W."/>
            <person name="Gao Y.C."/>
            <person name="Liu J.Z."/>
            <person name="Shao H.Z."/>
            <person name="Wang X."/>
            <person name="Wang C.C."/>
            <person name="Yang T.C."/>
            <person name="Huo Q.B."/>
            <person name="Li W."/>
            <person name="Chen H.Y."/>
            <person name="Chen S.E."/>
            <person name="Zhou L.G."/>
            <person name="Ni X.B."/>
            <person name="Tian J.H."/>
            <person name="Sheng Y."/>
            <person name="Liu T."/>
            <person name="Pan Y.S."/>
            <person name="Xia L.Y."/>
            <person name="Li J."/>
            <person name="Zhao F."/>
            <person name="Cao W.C."/>
        </authorList>
    </citation>
    <scope>NUCLEOTIDE SEQUENCE [LARGE SCALE GENOMIC DNA]</scope>
    <source>
        <strain evidence="1">Iper-2018</strain>
    </source>
</reference>
<gene>
    <name evidence="1" type="ORF">HPB47_015342</name>
</gene>
<accession>A0AC60QXA2</accession>
<keyword evidence="2" id="KW-1185">Reference proteome</keyword>